<dbReference type="VEuPathDB" id="TriTrypDB:TvY486_1108230"/>
<gene>
    <name evidence="1" type="ORF">TVY486_1108230</name>
</gene>
<proteinExistence type="predicted"/>
<reference evidence="1" key="1">
    <citation type="journal article" date="2012" name="Proc. Natl. Acad. Sci. U.S.A.">
        <title>Antigenic diversity is generated by distinct evolutionary mechanisms in African trypanosome species.</title>
        <authorList>
            <person name="Jackson A.P."/>
            <person name="Berry A."/>
            <person name="Aslett M."/>
            <person name="Allison H.C."/>
            <person name="Burton P."/>
            <person name="Vavrova-Anderson J."/>
            <person name="Brown R."/>
            <person name="Browne H."/>
            <person name="Corton N."/>
            <person name="Hauser H."/>
            <person name="Gamble J."/>
            <person name="Gilderthorp R."/>
            <person name="Marcello L."/>
            <person name="McQuillan J."/>
            <person name="Otto T.D."/>
            <person name="Quail M.A."/>
            <person name="Sanders M.J."/>
            <person name="van Tonder A."/>
            <person name="Ginger M.L."/>
            <person name="Field M.C."/>
            <person name="Barry J.D."/>
            <person name="Hertz-Fowler C."/>
            <person name="Berriman M."/>
        </authorList>
    </citation>
    <scope>NUCLEOTIDE SEQUENCE</scope>
    <source>
        <strain evidence="1">Y486</strain>
    </source>
</reference>
<name>G0UBZ1_TRYVY</name>
<sequence>MNSDNENENDTSPSPAVLAQLIIDFVGQLQQKQNSWNEEMHQIFLTEERQKRESDMLSERVLLAEEKLLRDGAFKNWKSRREALGVGGGQINEWYHADSLVSKTPFMAIAPCPRGLSEDGQMEVVKVVDALELPRFLIQTVPLHLPLSQLAPTFIPSAFHVPGAQRMSKSCLGALSYVGVPCTYGGDVFRLIAEHPILAAAVDRTPCLFLNDHIPRAAICAHCVVISGRCIAAEIACDVRLAEKLGLSNDDVVPDSSIASTDALSGALKEFVEGQLTSTLTNRSFRAIVIGKASPNRERELLQNTQPLLEEDLCFQLLNIDTLDCCEFECFTMEEILSEAQKMSQHDTNNRNVTPALRFLRPPKTIEQ</sequence>
<dbReference type="AlphaFoldDB" id="G0UBZ1"/>
<protein>
    <submittedName>
        <fullName evidence="1">Uncharacterized protein</fullName>
    </submittedName>
</protein>
<accession>G0UBZ1</accession>
<evidence type="ECO:0000313" key="1">
    <source>
        <dbReference type="EMBL" id="CCC53339.1"/>
    </source>
</evidence>
<dbReference type="EMBL" id="HE573027">
    <property type="protein sequence ID" value="CCC53339.1"/>
    <property type="molecule type" value="Genomic_DNA"/>
</dbReference>
<organism evidence="1">
    <name type="scientific">Trypanosoma vivax (strain Y486)</name>
    <dbReference type="NCBI Taxonomy" id="1055687"/>
    <lineage>
        <taxon>Eukaryota</taxon>
        <taxon>Discoba</taxon>
        <taxon>Euglenozoa</taxon>
        <taxon>Kinetoplastea</taxon>
        <taxon>Metakinetoplastina</taxon>
        <taxon>Trypanosomatida</taxon>
        <taxon>Trypanosomatidae</taxon>
        <taxon>Trypanosoma</taxon>
        <taxon>Duttonella</taxon>
    </lineage>
</organism>